<comment type="subunit">
    <text evidence="11">Component of the oligosaccharyltransferase (OST) complex. OST exists in two different complex forms which contain common core subunits RPN1, RPN2, OST48, OST4, DAD1 and TMEM258, either STT3A or STT3B as catalytic subunits, and form-specific accessory subunits. STT3A complex assembly occurs through the formation of 3 subcomplexes. Subcomplex 1 contains RPN1 and TMEM258, subcomplex 2 contains the STT3A-specific subunits STT3A, DC2/OSTC, and KCP2 as well as the core subunit OST4, and subcomplex 3 contains RPN2, DAD1, and OST48. The STT3A complex can form stable complexes with the Sec61 complex or with both the Sec61 and TRAP complexes. Interacts with TMEM35A/NACHO.</text>
</comment>
<evidence type="ECO:0000256" key="10">
    <source>
        <dbReference type="ARBA" id="ARBA00023136"/>
    </source>
</evidence>
<keyword evidence="7" id="KW-0732">Signal</keyword>
<keyword evidence="9 12" id="KW-1133">Transmembrane helix</keyword>
<dbReference type="InParanoid" id="A0A6P7Y348"/>
<dbReference type="AlphaFoldDB" id="A0A6P7Y348"/>
<comment type="similarity">
    <text evidence="4 12">Belongs to the OST1 family.</text>
</comment>
<keyword evidence="10 12" id="KW-0472">Membrane</keyword>
<dbReference type="PANTHER" id="PTHR21049">
    <property type="entry name" value="RIBOPHORIN I"/>
    <property type="match status" value="1"/>
</dbReference>
<feature type="transmembrane region" description="Helical" evidence="12">
    <location>
        <begin position="471"/>
        <end position="489"/>
    </location>
</feature>
<dbReference type="Proteomes" id="UP000515156">
    <property type="component" value="Chromosome 6"/>
</dbReference>
<gene>
    <name evidence="15" type="primary">RPN1</name>
</gene>
<dbReference type="GO" id="GO:0008250">
    <property type="term" value="C:oligosaccharyltransferase complex"/>
    <property type="evidence" value="ECO:0007669"/>
    <property type="project" value="UniProtKB-UniRule"/>
</dbReference>
<organism evidence="14 15">
    <name type="scientific">Microcaecilia unicolor</name>
    <dbReference type="NCBI Taxonomy" id="1415580"/>
    <lineage>
        <taxon>Eukaryota</taxon>
        <taxon>Metazoa</taxon>
        <taxon>Chordata</taxon>
        <taxon>Craniata</taxon>
        <taxon>Vertebrata</taxon>
        <taxon>Euteleostomi</taxon>
        <taxon>Amphibia</taxon>
        <taxon>Gymnophiona</taxon>
        <taxon>Siphonopidae</taxon>
        <taxon>Microcaecilia</taxon>
    </lineage>
</organism>
<dbReference type="OrthoDB" id="310030at2759"/>
<evidence type="ECO:0000256" key="13">
    <source>
        <dbReference type="SAM" id="MobiDB-lite"/>
    </source>
</evidence>
<keyword evidence="6 12" id="KW-0812">Transmembrane</keyword>
<dbReference type="PANTHER" id="PTHR21049:SF0">
    <property type="entry name" value="DOLICHYL-DIPHOSPHOOLIGOSACCHARIDE--PROTEIN GLYCOSYLTRANSFERASE SUBUNIT 1"/>
    <property type="match status" value="1"/>
</dbReference>
<comment type="subcellular location">
    <subcellularLocation>
        <location evidence="2 12">Endoplasmic reticulum membrane</location>
        <topology evidence="2 12">Single-pass type I membrane protein</topology>
    </subcellularLocation>
</comment>
<feature type="compositionally biased region" description="Polar residues" evidence="13">
    <location>
        <begin position="1"/>
        <end position="10"/>
    </location>
</feature>
<evidence type="ECO:0000313" key="15">
    <source>
        <dbReference type="RefSeq" id="XP_030061927.1"/>
    </source>
</evidence>
<comment type="function">
    <text evidence="1 12">Subunit of the oligosaccharyl transferase (OST) complex that catalyzes the initial transfer of a defined glycan (Glc(3)Man(9)GlcNAc(2) in eukaryotes) from the lipid carrier dolichol-pyrophosphate to an asparagine residue within an Asn-X-Ser/Thr consensus motif in nascent polypeptide chains, the first step in protein N-glycosylation. N-glycosylation occurs cotranslationally and the complex associates with the Sec61 complex at the channel-forming translocon complex that mediates protein translocation across the endoplasmic reticulum (ER). All subunits are required for a maximal enzyme activity.</text>
</comment>
<dbReference type="GO" id="GO:0018279">
    <property type="term" value="P:protein N-linked glycosylation via asparagine"/>
    <property type="evidence" value="ECO:0007669"/>
    <property type="project" value="TreeGrafter"/>
</dbReference>
<evidence type="ECO:0000256" key="5">
    <source>
        <dbReference type="ARBA" id="ARBA00017611"/>
    </source>
</evidence>
<keyword evidence="8 12" id="KW-0256">Endoplasmic reticulum</keyword>
<proteinExistence type="inferred from homology"/>
<evidence type="ECO:0000256" key="3">
    <source>
        <dbReference type="ARBA" id="ARBA00004922"/>
    </source>
</evidence>
<dbReference type="Pfam" id="PF04597">
    <property type="entry name" value="Ribophorin_I"/>
    <property type="match status" value="1"/>
</dbReference>
<dbReference type="GeneID" id="115472032"/>
<feature type="region of interest" description="Disordered" evidence="13">
    <location>
        <begin position="1"/>
        <end position="39"/>
    </location>
</feature>
<evidence type="ECO:0000256" key="9">
    <source>
        <dbReference type="ARBA" id="ARBA00022989"/>
    </source>
</evidence>
<dbReference type="CTD" id="6184"/>
<evidence type="ECO:0000256" key="12">
    <source>
        <dbReference type="RuleBase" id="RU361143"/>
    </source>
</evidence>
<dbReference type="UniPathway" id="UPA00378"/>
<evidence type="ECO:0000256" key="8">
    <source>
        <dbReference type="ARBA" id="ARBA00022824"/>
    </source>
</evidence>
<keyword evidence="14" id="KW-1185">Reference proteome</keyword>
<evidence type="ECO:0000256" key="2">
    <source>
        <dbReference type="ARBA" id="ARBA00004115"/>
    </source>
</evidence>
<evidence type="ECO:0000256" key="6">
    <source>
        <dbReference type="ARBA" id="ARBA00022692"/>
    </source>
</evidence>
<sequence>MAFGVLSSQGAAGRMKTQQRRTAQALSTDGGGPVNPPPSASFPAMERACIRLFFCLAVLASLSRAEELVNEDVKRTLDLSTHLAKVTAEVLLSNAGPAAAPSFMLALDPGLEGQLAYLGVKGEEEEAGSLEVREAKIKGKSGRFFTVTFSSSLAPGAKTKVIIDTVFTHVLQPYPTHITQAEKQFVIFEGNHYFYSPYPTKTQMTRVKLASRNVESYTKLGNPSRAEDIIEYGPFKDVEPFSQDTLKVHYENNSPFLTITSMVRVIEVSHWGNIAVEETVDLKHTGANLKGPFSRYDYQRQPDSGISSVKSFKTILPAAAQDVYYRDEIGNISTSHLLVLDDSVEMEIRPRFPLFGGWKTHYIVGYNLPSYEYLYNLGDQYALKMRFIDHVFDEQLVDFLTVKIILPEGAKNIHVDSPYYIDRAQDELHYTYLDTLGRPVIVAHKSNLVEQHIQDIVVHYNFNKILMLQEPLLVVGAFYILFFTVILYVRLDFSITKDPAAEARMKVASITEHVLTLVNSRLGLYRHFDEAVNKYKQLRDISTLNSGKKTLETEHKALTNEIASMQSKLKAEGSDMSDKVGEIQKLDLQVKELVLKSSLEAERLVAGKLKKDNYIENEKLHLNKRKELITKIDNILDAL</sequence>
<dbReference type="FunCoup" id="A0A6P7Y348">
    <property type="interactions" value="3168"/>
</dbReference>
<evidence type="ECO:0000256" key="7">
    <source>
        <dbReference type="ARBA" id="ARBA00022729"/>
    </source>
</evidence>
<protein>
    <recommendedName>
        <fullName evidence="5 12">Dolichyl-diphosphooligosaccharide--protein glycosyltransferase subunit 1</fullName>
    </recommendedName>
</protein>
<dbReference type="RefSeq" id="XP_030061927.1">
    <property type="nucleotide sequence ID" value="XM_030206067.1"/>
</dbReference>
<dbReference type="InterPro" id="IPR007676">
    <property type="entry name" value="Ribophorin_I"/>
</dbReference>
<evidence type="ECO:0000256" key="4">
    <source>
        <dbReference type="ARBA" id="ARBA00008905"/>
    </source>
</evidence>
<comment type="pathway">
    <text evidence="3 12">Protein modification; protein glycosylation.</text>
</comment>
<evidence type="ECO:0000256" key="1">
    <source>
        <dbReference type="ARBA" id="ARBA00002791"/>
    </source>
</evidence>
<evidence type="ECO:0000256" key="11">
    <source>
        <dbReference type="ARBA" id="ARBA00046898"/>
    </source>
</evidence>
<dbReference type="KEGG" id="muo:115472032"/>
<evidence type="ECO:0000313" key="14">
    <source>
        <dbReference type="Proteomes" id="UP000515156"/>
    </source>
</evidence>
<reference evidence="15" key="1">
    <citation type="submission" date="2025-08" db="UniProtKB">
        <authorList>
            <consortium name="RefSeq"/>
        </authorList>
    </citation>
    <scope>IDENTIFICATION</scope>
</reference>
<name>A0A6P7Y348_9AMPH</name>
<accession>A0A6P7Y348</accession>